<gene>
    <name evidence="1" type="ORF">HMPREF1549_00243</name>
</gene>
<accession>U1QN95</accession>
<dbReference type="EMBL" id="AWSD01000029">
    <property type="protein sequence ID" value="ERH23209.1"/>
    <property type="molecule type" value="Genomic_DNA"/>
</dbReference>
<comment type="caution">
    <text evidence="1">The sequence shown here is derived from an EMBL/GenBank/DDBJ whole genome shotgun (WGS) entry which is preliminary data.</text>
</comment>
<evidence type="ECO:0000313" key="2">
    <source>
        <dbReference type="Proteomes" id="UP000016498"/>
    </source>
</evidence>
<evidence type="ECO:0000313" key="1">
    <source>
        <dbReference type="EMBL" id="ERH23209.1"/>
    </source>
</evidence>
<dbReference type="Proteomes" id="UP000016498">
    <property type="component" value="Unassembled WGS sequence"/>
</dbReference>
<name>U1QN95_9ACTO</name>
<reference evidence="1 2" key="1">
    <citation type="submission" date="2013-06" db="EMBL/GenBank/DDBJ databases">
        <authorList>
            <person name="Weinstock G."/>
            <person name="Sodergren E."/>
            <person name="Lobos E.A."/>
            <person name="Fulton L."/>
            <person name="Fulton R."/>
            <person name="Courtney L."/>
            <person name="Fronick C."/>
            <person name="O'Laughlin M."/>
            <person name="Godfrey J."/>
            <person name="Wilson R.M."/>
            <person name="Miner T."/>
            <person name="Farmer C."/>
            <person name="Delehaunty K."/>
            <person name="Cordes M."/>
            <person name="Minx P."/>
            <person name="Tomlinson C."/>
            <person name="Chen J."/>
            <person name="Wollam A."/>
            <person name="Pepin K.H."/>
            <person name="Bhonagiri V."/>
            <person name="Zhang X."/>
            <person name="Warren W."/>
            <person name="Mitreva M."/>
            <person name="Mardis E.R."/>
            <person name="Wilson R.K."/>
        </authorList>
    </citation>
    <scope>NUCLEOTIDE SEQUENCE [LARGE SCALE GENOMIC DNA]</scope>
    <source>
        <strain evidence="1 2">F0510</strain>
    </source>
</reference>
<organism evidence="1 2">
    <name type="scientific">Actinomyces johnsonii F0510</name>
    <dbReference type="NCBI Taxonomy" id="1227262"/>
    <lineage>
        <taxon>Bacteria</taxon>
        <taxon>Bacillati</taxon>
        <taxon>Actinomycetota</taxon>
        <taxon>Actinomycetes</taxon>
        <taxon>Actinomycetales</taxon>
        <taxon>Actinomycetaceae</taxon>
        <taxon>Actinomyces</taxon>
    </lineage>
</organism>
<sequence>MRLLDVAFRTLEVWPGGQWLEPSSARAAGYIHHRYDGSRGTGP</sequence>
<dbReference type="AlphaFoldDB" id="U1QN95"/>
<protein>
    <submittedName>
        <fullName evidence="1">Uncharacterized protein</fullName>
    </submittedName>
</protein>
<proteinExistence type="predicted"/>
<dbReference type="HOGENOM" id="CLU_3228457_0_0_11"/>